<dbReference type="PANTHER" id="PTHR33121:SF70">
    <property type="entry name" value="SIGNALING PROTEIN YKOW"/>
    <property type="match status" value="1"/>
</dbReference>
<dbReference type="Gene3D" id="3.20.20.450">
    <property type="entry name" value="EAL domain"/>
    <property type="match status" value="1"/>
</dbReference>
<dbReference type="InterPro" id="IPR050706">
    <property type="entry name" value="Cyclic-di-GMP_PDE-like"/>
</dbReference>
<evidence type="ECO:0000256" key="1">
    <source>
        <dbReference type="SAM" id="Phobius"/>
    </source>
</evidence>
<dbReference type="RefSeq" id="WP_263529187.1">
    <property type="nucleotide sequence ID" value="NZ_JAOVZB010000001.1"/>
</dbReference>
<feature type="transmembrane region" description="Helical" evidence="1">
    <location>
        <begin position="213"/>
        <end position="234"/>
    </location>
</feature>
<keyword evidence="1" id="KW-0812">Transmembrane</keyword>
<dbReference type="SUPFAM" id="SSF141868">
    <property type="entry name" value="EAL domain-like"/>
    <property type="match status" value="1"/>
</dbReference>
<evidence type="ECO:0000313" key="3">
    <source>
        <dbReference type="EMBL" id="MCV2401815.1"/>
    </source>
</evidence>
<keyword evidence="1" id="KW-1133">Transmembrane helix</keyword>
<dbReference type="Pfam" id="PF00563">
    <property type="entry name" value="EAL"/>
    <property type="match status" value="1"/>
</dbReference>
<dbReference type="SMART" id="SM00052">
    <property type="entry name" value="EAL"/>
    <property type="match status" value="1"/>
</dbReference>
<name>A0ABT2YPJ7_9GAMM</name>
<gene>
    <name evidence="3" type="ORF">OFY17_02850</name>
</gene>
<comment type="caution">
    <text evidence="3">The sequence shown here is derived from an EMBL/GenBank/DDBJ whole genome shotgun (WGS) entry which is preliminary data.</text>
</comment>
<evidence type="ECO:0000259" key="2">
    <source>
        <dbReference type="PROSITE" id="PS50883"/>
    </source>
</evidence>
<dbReference type="EMBL" id="JAOVZB010000001">
    <property type="protein sequence ID" value="MCV2401815.1"/>
    <property type="molecule type" value="Genomic_DNA"/>
</dbReference>
<keyword evidence="1" id="KW-0472">Membrane</keyword>
<evidence type="ECO:0000313" key="4">
    <source>
        <dbReference type="Proteomes" id="UP001209713"/>
    </source>
</evidence>
<feature type="domain" description="EAL" evidence="2">
    <location>
        <begin position="235"/>
        <end position="476"/>
    </location>
</feature>
<dbReference type="Proteomes" id="UP001209713">
    <property type="component" value="Unassembled WGS sequence"/>
</dbReference>
<protein>
    <submittedName>
        <fullName evidence="3">EAL domain-containing protein</fullName>
    </submittedName>
</protein>
<dbReference type="PROSITE" id="PS50883">
    <property type="entry name" value="EAL"/>
    <property type="match status" value="1"/>
</dbReference>
<dbReference type="PANTHER" id="PTHR33121">
    <property type="entry name" value="CYCLIC DI-GMP PHOSPHODIESTERASE PDEF"/>
    <property type="match status" value="1"/>
</dbReference>
<keyword evidence="4" id="KW-1185">Reference proteome</keyword>
<organism evidence="3 4">
    <name type="scientific">Marinomonas sargassi</name>
    <dbReference type="NCBI Taxonomy" id="2984494"/>
    <lineage>
        <taxon>Bacteria</taxon>
        <taxon>Pseudomonadati</taxon>
        <taxon>Pseudomonadota</taxon>
        <taxon>Gammaproteobacteria</taxon>
        <taxon>Oceanospirillales</taxon>
        <taxon>Oceanospirillaceae</taxon>
        <taxon>Marinomonas</taxon>
    </lineage>
</organism>
<dbReference type="CDD" id="cd01948">
    <property type="entry name" value="EAL"/>
    <property type="match status" value="1"/>
</dbReference>
<sequence>MSPLFKTLLTILLNVFSTLIVVVSLYTVERDLSQKAAEIEYERKQELYVERVETYLDSVTSYLSDVSETYEGVCHRDFIIHMRKELFNITGAIEFGVVEKKGKVGEIVCNSWGEDERVLVRAPKPHDGFLMTGPHTINSLQMPIYVIKKSEGDFEYNVVIKRDSLDDILLNDLGFSITNSRKVMLDTFAQSDHVRNIHYIVSPRDYSSSPSVFFIPLSILLFIVLYFLIIPKWVRAIDRTILRRKIKNHHYYNEYQPVIDVRKQEVFSIEVFLRSRDRINAKDSVDKIKDLDLSIEHTIIQIEQIENNFDDSFIKENSFQINISSRHLESKVFVKSLLKLDKRFRSRIILEVTEDENLMSMKKSIKAHMNILKTNGVRFAIDDFGVEYSGLSYLSEFSFDMIKTDKIFIEDKDKNTAILKSVFLLIKELGIICIAEGVETEEDAVKMQELGFYIHQGWYYAKSMRAEEVVAFRLND</sequence>
<accession>A0ABT2YPJ7</accession>
<dbReference type="InterPro" id="IPR001633">
    <property type="entry name" value="EAL_dom"/>
</dbReference>
<feature type="transmembrane region" description="Helical" evidence="1">
    <location>
        <begin position="7"/>
        <end position="28"/>
    </location>
</feature>
<proteinExistence type="predicted"/>
<dbReference type="InterPro" id="IPR035919">
    <property type="entry name" value="EAL_sf"/>
</dbReference>
<reference evidence="3 4" key="1">
    <citation type="submission" date="2022-10" db="EMBL/GenBank/DDBJ databases">
        <title>Marinomonas transparenta sp. nov. and Marinomonas sargassi sp. nov., isolated from marine alga (Sargassum natans (L.) Gaillon).</title>
        <authorList>
            <person name="Wang Y."/>
        </authorList>
    </citation>
    <scope>NUCLEOTIDE SEQUENCE [LARGE SCALE GENOMIC DNA]</scope>
    <source>
        <strain evidence="3 4">C2222</strain>
    </source>
</reference>